<dbReference type="PIRSF" id="PIRSF001365">
    <property type="entry name" value="DHDPS"/>
    <property type="match status" value="1"/>
</dbReference>
<keyword evidence="7" id="KW-0457">Lysine biosynthesis</keyword>
<evidence type="ECO:0000256" key="2">
    <source>
        <dbReference type="ARBA" id="ARBA00005120"/>
    </source>
</evidence>
<dbReference type="EC" id="4.3.3.7" evidence="3"/>
<organism evidence="11">
    <name type="scientific">marine metagenome</name>
    <dbReference type="NCBI Taxonomy" id="408172"/>
    <lineage>
        <taxon>unclassified sequences</taxon>
        <taxon>metagenomes</taxon>
        <taxon>ecological metagenomes</taxon>
    </lineage>
</organism>
<keyword evidence="5" id="KW-0028">Amino-acid biosynthesis</keyword>
<evidence type="ECO:0000256" key="3">
    <source>
        <dbReference type="ARBA" id="ARBA00012086"/>
    </source>
</evidence>
<evidence type="ECO:0000256" key="7">
    <source>
        <dbReference type="ARBA" id="ARBA00023154"/>
    </source>
</evidence>
<dbReference type="PRINTS" id="PR00146">
    <property type="entry name" value="DHPICSNTHASE"/>
</dbReference>
<proteinExistence type="inferred from homology"/>
<accession>A0A381YG62</accession>
<comment type="pathway">
    <text evidence="2">Amino-acid biosynthesis; L-lysine biosynthesis via DAP pathway; (S)-tetrahydrodipicolinate from L-aspartate: step 3/4.</text>
</comment>
<dbReference type="UniPathway" id="UPA00034">
    <property type="reaction ID" value="UER00017"/>
</dbReference>
<sequence>MEARFGRVLTAMITPFTGDGSLDLTGAATLARWLVEQGNDGLVVAGTTGESPTLTHDEQVDLVAAVVDAVEVPVVAGAGSNDTEAAVELTRRCTQAGAAGILTVTPYYNRPSQAGLVAHFSAVAGATDLPVMLYDIPPRSGRKIETATILRLADEVENIVAVKDAAGDVGETARLVAAAPDGFEVYSGDDALTLALLAVGAVGTVSVASHWTTPETVALMEKFFGGDPAGAREANRRMLPSYAFESSEAAPNPVPTKAMMRVLGLPGGDCRPPMGPEPDGLADRAREILVGLGRG</sequence>
<evidence type="ECO:0000256" key="4">
    <source>
        <dbReference type="ARBA" id="ARBA00022490"/>
    </source>
</evidence>
<dbReference type="Pfam" id="PF00701">
    <property type="entry name" value="DHDPS"/>
    <property type="match status" value="1"/>
</dbReference>
<dbReference type="AlphaFoldDB" id="A0A381YG62"/>
<dbReference type="InterPro" id="IPR020625">
    <property type="entry name" value="Schiff_base-form_aldolases_AS"/>
</dbReference>
<reference evidence="11" key="1">
    <citation type="submission" date="2018-05" db="EMBL/GenBank/DDBJ databases">
        <authorList>
            <person name="Lanie J.A."/>
            <person name="Ng W.-L."/>
            <person name="Kazmierczak K.M."/>
            <person name="Andrzejewski T.M."/>
            <person name="Davidsen T.M."/>
            <person name="Wayne K.J."/>
            <person name="Tettelin H."/>
            <person name="Glass J.I."/>
            <person name="Rusch D."/>
            <person name="Podicherti R."/>
            <person name="Tsui H.-C.T."/>
            <person name="Winkler M.E."/>
        </authorList>
    </citation>
    <scope>NUCLEOTIDE SEQUENCE</scope>
</reference>
<evidence type="ECO:0000256" key="6">
    <source>
        <dbReference type="ARBA" id="ARBA00022915"/>
    </source>
</evidence>
<evidence type="ECO:0000256" key="8">
    <source>
        <dbReference type="ARBA" id="ARBA00023239"/>
    </source>
</evidence>
<keyword evidence="8" id="KW-0456">Lyase</keyword>
<keyword evidence="4" id="KW-0963">Cytoplasm</keyword>
<dbReference type="GO" id="GO:0019877">
    <property type="term" value="P:diaminopimelate biosynthetic process"/>
    <property type="evidence" value="ECO:0007669"/>
    <property type="project" value="UniProtKB-KW"/>
</dbReference>
<dbReference type="PANTHER" id="PTHR12128">
    <property type="entry name" value="DIHYDRODIPICOLINATE SYNTHASE"/>
    <property type="match status" value="1"/>
</dbReference>
<dbReference type="EMBL" id="UINC01018165">
    <property type="protein sequence ID" value="SVA76039.1"/>
    <property type="molecule type" value="Genomic_DNA"/>
</dbReference>
<dbReference type="GO" id="GO:0008840">
    <property type="term" value="F:4-hydroxy-tetrahydrodipicolinate synthase activity"/>
    <property type="evidence" value="ECO:0007669"/>
    <property type="project" value="UniProtKB-EC"/>
</dbReference>
<dbReference type="GO" id="GO:0005829">
    <property type="term" value="C:cytosol"/>
    <property type="evidence" value="ECO:0007669"/>
    <property type="project" value="TreeGrafter"/>
</dbReference>
<comment type="function">
    <text evidence="1">Catalyzes the condensation of (S)-aspartate-beta-semialdehyde [(S)-ASA] and pyruvate to 4-hydroxy-tetrahydrodipicolinate (HTPA).</text>
</comment>
<keyword evidence="9" id="KW-0704">Schiff base</keyword>
<evidence type="ECO:0000256" key="5">
    <source>
        <dbReference type="ARBA" id="ARBA00022605"/>
    </source>
</evidence>
<dbReference type="Gene3D" id="3.20.20.70">
    <property type="entry name" value="Aldolase class I"/>
    <property type="match status" value="1"/>
</dbReference>
<dbReference type="InterPro" id="IPR013785">
    <property type="entry name" value="Aldolase_TIM"/>
</dbReference>
<evidence type="ECO:0000256" key="10">
    <source>
        <dbReference type="ARBA" id="ARBA00047836"/>
    </source>
</evidence>
<comment type="catalytic activity">
    <reaction evidence="10">
        <text>L-aspartate 4-semialdehyde + pyruvate = (2S,4S)-4-hydroxy-2,3,4,5-tetrahydrodipicolinate + H2O + H(+)</text>
        <dbReference type="Rhea" id="RHEA:34171"/>
        <dbReference type="ChEBI" id="CHEBI:15361"/>
        <dbReference type="ChEBI" id="CHEBI:15377"/>
        <dbReference type="ChEBI" id="CHEBI:15378"/>
        <dbReference type="ChEBI" id="CHEBI:67139"/>
        <dbReference type="ChEBI" id="CHEBI:537519"/>
        <dbReference type="EC" id="4.3.3.7"/>
    </reaction>
</comment>
<dbReference type="CDD" id="cd00950">
    <property type="entry name" value="DHDPS"/>
    <property type="match status" value="1"/>
</dbReference>
<dbReference type="InterPro" id="IPR020624">
    <property type="entry name" value="Schiff_base-form_aldolases_CS"/>
</dbReference>
<evidence type="ECO:0000313" key="11">
    <source>
        <dbReference type="EMBL" id="SVA76039.1"/>
    </source>
</evidence>
<keyword evidence="6" id="KW-0220">Diaminopimelate biosynthesis</keyword>
<dbReference type="HAMAP" id="MF_00418">
    <property type="entry name" value="DapA"/>
    <property type="match status" value="1"/>
</dbReference>
<dbReference type="PANTHER" id="PTHR12128:SF66">
    <property type="entry name" value="4-HYDROXY-2-OXOGLUTARATE ALDOLASE, MITOCHONDRIAL"/>
    <property type="match status" value="1"/>
</dbReference>
<evidence type="ECO:0000256" key="1">
    <source>
        <dbReference type="ARBA" id="ARBA00003294"/>
    </source>
</evidence>
<dbReference type="SUPFAM" id="SSF51569">
    <property type="entry name" value="Aldolase"/>
    <property type="match status" value="1"/>
</dbReference>
<gene>
    <name evidence="11" type="ORF">METZ01_LOCUS128893</name>
</gene>
<name>A0A381YG62_9ZZZZ</name>
<evidence type="ECO:0000256" key="9">
    <source>
        <dbReference type="ARBA" id="ARBA00023270"/>
    </source>
</evidence>
<dbReference type="InterPro" id="IPR002220">
    <property type="entry name" value="DapA-like"/>
</dbReference>
<dbReference type="SMART" id="SM01130">
    <property type="entry name" value="DHDPS"/>
    <property type="match status" value="1"/>
</dbReference>
<dbReference type="GO" id="GO:0009089">
    <property type="term" value="P:lysine biosynthetic process via diaminopimelate"/>
    <property type="evidence" value="ECO:0007669"/>
    <property type="project" value="UniProtKB-UniPathway"/>
</dbReference>
<dbReference type="NCBIfam" id="TIGR00674">
    <property type="entry name" value="dapA"/>
    <property type="match status" value="1"/>
</dbReference>
<dbReference type="PROSITE" id="PS00665">
    <property type="entry name" value="DHDPS_1"/>
    <property type="match status" value="1"/>
</dbReference>
<dbReference type="InterPro" id="IPR005263">
    <property type="entry name" value="DapA"/>
</dbReference>
<protein>
    <recommendedName>
        <fullName evidence="3">4-hydroxy-tetrahydrodipicolinate synthase</fullName>
        <ecNumber evidence="3">4.3.3.7</ecNumber>
    </recommendedName>
</protein>
<dbReference type="PROSITE" id="PS00666">
    <property type="entry name" value="DHDPS_2"/>
    <property type="match status" value="1"/>
</dbReference>